<accession>A0A1I2W8V4</accession>
<dbReference type="EMBL" id="FOPC01000012">
    <property type="protein sequence ID" value="SFG97854.1"/>
    <property type="molecule type" value="Genomic_DNA"/>
</dbReference>
<reference evidence="2" key="1">
    <citation type="submission" date="2016-10" db="EMBL/GenBank/DDBJ databases">
        <authorList>
            <person name="Varghese N."/>
            <person name="Submissions S."/>
        </authorList>
    </citation>
    <scope>NUCLEOTIDE SEQUENCE [LARGE SCALE GENOMIC DNA]</scope>
    <source>
        <strain evidence="2">DSM 19315</strain>
    </source>
</reference>
<dbReference type="RefSeq" id="WP_092793198.1">
    <property type="nucleotide sequence ID" value="NZ_FOPC01000012.1"/>
</dbReference>
<proteinExistence type="predicted"/>
<keyword evidence="2" id="KW-1185">Reference proteome</keyword>
<dbReference type="OrthoDB" id="1095501at2"/>
<organism evidence="1 2">
    <name type="scientific">Algoriphagus hitonicola</name>
    <dbReference type="NCBI Taxonomy" id="435880"/>
    <lineage>
        <taxon>Bacteria</taxon>
        <taxon>Pseudomonadati</taxon>
        <taxon>Bacteroidota</taxon>
        <taxon>Cytophagia</taxon>
        <taxon>Cytophagales</taxon>
        <taxon>Cyclobacteriaceae</taxon>
        <taxon>Algoriphagus</taxon>
    </lineage>
</organism>
<evidence type="ECO:0000313" key="2">
    <source>
        <dbReference type="Proteomes" id="UP000199642"/>
    </source>
</evidence>
<dbReference type="AlphaFoldDB" id="A0A1I2W8V4"/>
<protein>
    <submittedName>
        <fullName evidence="1">Uncharacterized protein</fullName>
    </submittedName>
</protein>
<name>A0A1I2W8V4_9BACT</name>
<gene>
    <name evidence="1" type="ORF">SAMN04487988_1128</name>
</gene>
<evidence type="ECO:0000313" key="1">
    <source>
        <dbReference type="EMBL" id="SFG97854.1"/>
    </source>
</evidence>
<dbReference type="Proteomes" id="UP000199642">
    <property type="component" value="Unassembled WGS sequence"/>
</dbReference>
<dbReference type="STRING" id="435880.SAMN04487988_1128"/>
<sequence>MEKKKHIQLTKEQIDSIEYRPLEASKFLEVLFLHELGGIIGSFGNAYLKFLLIIQGVEFLGACEDDKPFELYERKLPKDRFNKGLRNFRKEYHPFTGEGSSIKFFEDLRSPMVHQFRPNQSKFRLSERTSSDFQGELHLAFDHQGRLILVLEDFYEDFADAVRSVMRKIELGELNASKLTDPHITVESIRDLIQTS</sequence>